<keyword evidence="2" id="KW-0256">Endoplasmic reticulum</keyword>
<evidence type="ECO:0000256" key="3">
    <source>
        <dbReference type="ARBA" id="ARBA00022989"/>
    </source>
</evidence>
<keyword evidence="4 7" id="KW-0472">Membrane</keyword>
<dbReference type="GO" id="GO:0005789">
    <property type="term" value="C:endoplasmic reticulum membrane"/>
    <property type="evidence" value="ECO:0007669"/>
    <property type="project" value="TreeGrafter"/>
</dbReference>
<reference evidence="8" key="1">
    <citation type="submission" date="2021-01" db="EMBL/GenBank/DDBJ databases">
        <authorList>
            <person name="Corre E."/>
            <person name="Pelletier E."/>
            <person name="Niang G."/>
            <person name="Scheremetjew M."/>
            <person name="Finn R."/>
            <person name="Kale V."/>
            <person name="Holt S."/>
            <person name="Cochrane G."/>
            <person name="Meng A."/>
            <person name="Brown T."/>
            <person name="Cohen L."/>
        </authorList>
    </citation>
    <scope>NUCLEOTIDE SEQUENCE</scope>
    <source>
        <strain evidence="8">Isolate 1302-5</strain>
    </source>
</reference>
<evidence type="ECO:0000256" key="5">
    <source>
        <dbReference type="ARBA" id="ARBA00023329"/>
    </source>
</evidence>
<feature type="transmembrane region" description="Helical" evidence="7">
    <location>
        <begin position="34"/>
        <end position="57"/>
    </location>
</feature>
<evidence type="ECO:0000256" key="4">
    <source>
        <dbReference type="ARBA" id="ARBA00023136"/>
    </source>
</evidence>
<keyword evidence="5" id="KW-0968">Cytoplasmic vesicle</keyword>
<gene>
    <name evidence="8" type="ORF">OAUR00152_LOCUS37373</name>
</gene>
<dbReference type="GO" id="GO:0031410">
    <property type="term" value="C:cytoplasmic vesicle"/>
    <property type="evidence" value="ECO:0007669"/>
    <property type="project" value="UniProtKB-KW"/>
</dbReference>
<evidence type="ECO:0000256" key="2">
    <source>
        <dbReference type="ARBA" id="ARBA00022824"/>
    </source>
</evidence>
<feature type="transmembrane region" description="Helical" evidence="7">
    <location>
        <begin position="69"/>
        <end position="88"/>
    </location>
</feature>
<dbReference type="GO" id="GO:0070072">
    <property type="term" value="P:vacuolar proton-transporting V-type ATPase complex assembly"/>
    <property type="evidence" value="ECO:0007669"/>
    <property type="project" value="InterPro"/>
</dbReference>
<feature type="region of interest" description="Disordered" evidence="6">
    <location>
        <begin position="91"/>
        <end position="116"/>
    </location>
</feature>
<accession>A0A7S4NCQ7</accession>
<dbReference type="EMBL" id="HBKQ01054461">
    <property type="protein sequence ID" value="CAE2280545.1"/>
    <property type="molecule type" value="Transcribed_RNA"/>
</dbReference>
<protein>
    <recommendedName>
        <fullName evidence="9">Vacuolar ATPase assembly integral membrane protein VMA21 homolog</fullName>
    </recommendedName>
</protein>
<dbReference type="InterPro" id="IPR019013">
    <property type="entry name" value="Vma21"/>
</dbReference>
<dbReference type="PANTHER" id="PTHR31792">
    <property type="entry name" value="VACUOLAR ATPASE ASSEMBLY INTEGRAL MEMBRANE PROTEIN VMA21"/>
    <property type="match status" value="1"/>
</dbReference>
<keyword evidence="1 7" id="KW-0812">Transmembrane</keyword>
<evidence type="ECO:0000313" key="8">
    <source>
        <dbReference type="EMBL" id="CAE2280545.1"/>
    </source>
</evidence>
<dbReference type="Pfam" id="PF09446">
    <property type="entry name" value="VMA21"/>
    <property type="match status" value="1"/>
</dbReference>
<keyword evidence="3 7" id="KW-1133">Transmembrane helix</keyword>
<organism evidence="8">
    <name type="scientific">Odontella aurita</name>
    <dbReference type="NCBI Taxonomy" id="265563"/>
    <lineage>
        <taxon>Eukaryota</taxon>
        <taxon>Sar</taxon>
        <taxon>Stramenopiles</taxon>
        <taxon>Ochrophyta</taxon>
        <taxon>Bacillariophyta</taxon>
        <taxon>Mediophyceae</taxon>
        <taxon>Biddulphiophycidae</taxon>
        <taxon>Eupodiscales</taxon>
        <taxon>Odontellaceae</taxon>
        <taxon>Odontella</taxon>
    </lineage>
</organism>
<sequence>MLTVRSKTCAVLCSHHEPHDRLFQEQNRDTARKLGYATLFMFTLPLVAFFVCANFVFHEKEFPDAWAGGVAVLVANVVIAGYVISAFSEEDEFSNSDKDGIGKGGPRAVKHKIRTD</sequence>
<evidence type="ECO:0000256" key="7">
    <source>
        <dbReference type="SAM" id="Phobius"/>
    </source>
</evidence>
<dbReference type="AlphaFoldDB" id="A0A7S4NCQ7"/>
<evidence type="ECO:0008006" key="9">
    <source>
        <dbReference type="Google" id="ProtNLM"/>
    </source>
</evidence>
<evidence type="ECO:0000256" key="6">
    <source>
        <dbReference type="SAM" id="MobiDB-lite"/>
    </source>
</evidence>
<evidence type="ECO:0000256" key="1">
    <source>
        <dbReference type="ARBA" id="ARBA00022692"/>
    </source>
</evidence>
<proteinExistence type="predicted"/>
<name>A0A7S4NCQ7_9STRA</name>
<dbReference type="PANTHER" id="PTHR31792:SF3">
    <property type="entry name" value="VACUOLAR ATPASE ASSEMBLY INTEGRAL MEMBRANE PROTEIN VMA21"/>
    <property type="match status" value="1"/>
</dbReference>